<dbReference type="AlphaFoldDB" id="A0A6G1FFP4"/>
<feature type="non-terminal residue" evidence="1">
    <location>
        <position position="111"/>
    </location>
</feature>
<comment type="caution">
    <text evidence="1">The sequence shown here is derived from an EMBL/GenBank/DDBJ whole genome shotgun (WGS) entry which is preliminary data.</text>
</comment>
<evidence type="ECO:0000313" key="1">
    <source>
        <dbReference type="EMBL" id="KAF0935602.1"/>
    </source>
</evidence>
<sequence length="111" mass="12982">MRKLGHPFIVDDKGKSVPDPDWLDANDREKGIWNAAMDYMRAQNMLSEYDLIPNNLAFYPMMFEKRRWHHCNVLGCKRLNGSTLEHSIQQRFFVEVINGGFIYDVLSCSKV</sequence>
<dbReference type="Proteomes" id="UP000479710">
    <property type="component" value="Unassembled WGS sequence"/>
</dbReference>
<accession>A0A6G1FFP4</accession>
<dbReference type="OrthoDB" id="694783at2759"/>
<proteinExistence type="predicted"/>
<reference evidence="1 2" key="1">
    <citation type="submission" date="2019-11" db="EMBL/GenBank/DDBJ databases">
        <title>Whole genome sequence of Oryza granulata.</title>
        <authorList>
            <person name="Li W."/>
        </authorList>
    </citation>
    <scope>NUCLEOTIDE SEQUENCE [LARGE SCALE GENOMIC DNA]</scope>
    <source>
        <strain evidence="2">cv. Menghai</strain>
        <tissue evidence="1">Leaf</tissue>
    </source>
</reference>
<name>A0A6G1FFP4_9ORYZ</name>
<dbReference type="EMBL" id="SPHZ02000001">
    <property type="protein sequence ID" value="KAF0935602.1"/>
    <property type="molecule type" value="Genomic_DNA"/>
</dbReference>
<evidence type="ECO:0000313" key="2">
    <source>
        <dbReference type="Proteomes" id="UP000479710"/>
    </source>
</evidence>
<protein>
    <submittedName>
        <fullName evidence="1">Uncharacterized protein</fullName>
    </submittedName>
</protein>
<organism evidence="1 2">
    <name type="scientific">Oryza meyeriana var. granulata</name>
    <dbReference type="NCBI Taxonomy" id="110450"/>
    <lineage>
        <taxon>Eukaryota</taxon>
        <taxon>Viridiplantae</taxon>
        <taxon>Streptophyta</taxon>
        <taxon>Embryophyta</taxon>
        <taxon>Tracheophyta</taxon>
        <taxon>Spermatophyta</taxon>
        <taxon>Magnoliopsida</taxon>
        <taxon>Liliopsida</taxon>
        <taxon>Poales</taxon>
        <taxon>Poaceae</taxon>
        <taxon>BOP clade</taxon>
        <taxon>Oryzoideae</taxon>
        <taxon>Oryzeae</taxon>
        <taxon>Oryzinae</taxon>
        <taxon>Oryza</taxon>
        <taxon>Oryza meyeriana</taxon>
    </lineage>
</organism>
<gene>
    <name evidence="1" type="ORF">E2562_035031</name>
</gene>
<keyword evidence="2" id="KW-1185">Reference proteome</keyword>